<dbReference type="Gene3D" id="3.40.50.720">
    <property type="entry name" value="NAD(P)-binding Rossmann-like Domain"/>
    <property type="match status" value="1"/>
</dbReference>
<organism evidence="3 4">
    <name type="scientific">Laccaria amethystina LaAM-08-1</name>
    <dbReference type="NCBI Taxonomy" id="1095629"/>
    <lineage>
        <taxon>Eukaryota</taxon>
        <taxon>Fungi</taxon>
        <taxon>Dikarya</taxon>
        <taxon>Basidiomycota</taxon>
        <taxon>Agaricomycotina</taxon>
        <taxon>Agaricomycetes</taxon>
        <taxon>Agaricomycetidae</taxon>
        <taxon>Agaricales</taxon>
        <taxon>Agaricineae</taxon>
        <taxon>Hydnangiaceae</taxon>
        <taxon>Laccaria</taxon>
    </lineage>
</organism>
<accession>A0A0C9WUB5</accession>
<dbReference type="PRINTS" id="PR00081">
    <property type="entry name" value="GDHRDH"/>
</dbReference>
<evidence type="ECO:0000313" key="3">
    <source>
        <dbReference type="EMBL" id="KIJ92028.1"/>
    </source>
</evidence>
<protein>
    <recommendedName>
        <fullName evidence="5">NAD(P)-binding protein</fullName>
    </recommendedName>
</protein>
<dbReference type="Proteomes" id="UP000054477">
    <property type="component" value="Unassembled WGS sequence"/>
</dbReference>
<reference evidence="4" key="2">
    <citation type="submission" date="2015-01" db="EMBL/GenBank/DDBJ databases">
        <title>Evolutionary Origins and Diversification of the Mycorrhizal Mutualists.</title>
        <authorList>
            <consortium name="DOE Joint Genome Institute"/>
            <consortium name="Mycorrhizal Genomics Consortium"/>
            <person name="Kohler A."/>
            <person name="Kuo A."/>
            <person name="Nagy L.G."/>
            <person name="Floudas D."/>
            <person name="Copeland A."/>
            <person name="Barry K.W."/>
            <person name="Cichocki N."/>
            <person name="Veneault-Fourrey C."/>
            <person name="LaButti K."/>
            <person name="Lindquist E.A."/>
            <person name="Lipzen A."/>
            <person name="Lundell T."/>
            <person name="Morin E."/>
            <person name="Murat C."/>
            <person name="Riley R."/>
            <person name="Ohm R."/>
            <person name="Sun H."/>
            <person name="Tunlid A."/>
            <person name="Henrissat B."/>
            <person name="Grigoriev I.V."/>
            <person name="Hibbett D.S."/>
            <person name="Martin F."/>
        </authorList>
    </citation>
    <scope>NUCLEOTIDE SEQUENCE [LARGE SCALE GENOMIC DNA]</scope>
    <source>
        <strain evidence="4">LaAM-08-1</strain>
    </source>
</reference>
<dbReference type="EMBL" id="KN838946">
    <property type="protein sequence ID" value="KIJ92028.1"/>
    <property type="molecule type" value="Genomic_DNA"/>
</dbReference>
<dbReference type="CDD" id="cd05233">
    <property type="entry name" value="SDR_c"/>
    <property type="match status" value="1"/>
</dbReference>
<comment type="similarity">
    <text evidence="1">Belongs to the short-chain dehydrogenases/reductases (SDR) family.</text>
</comment>
<dbReference type="PANTHER" id="PTHR42901">
    <property type="entry name" value="ALCOHOL DEHYDROGENASE"/>
    <property type="match status" value="1"/>
</dbReference>
<name>A0A0C9WUB5_9AGAR</name>
<evidence type="ECO:0008006" key="5">
    <source>
        <dbReference type="Google" id="ProtNLM"/>
    </source>
</evidence>
<dbReference type="Pfam" id="PF00106">
    <property type="entry name" value="adh_short"/>
    <property type="match status" value="1"/>
</dbReference>
<dbReference type="PANTHER" id="PTHR42901:SF1">
    <property type="entry name" value="ALCOHOL DEHYDROGENASE"/>
    <property type="match status" value="1"/>
</dbReference>
<keyword evidence="2" id="KW-0560">Oxidoreductase</keyword>
<evidence type="ECO:0000256" key="1">
    <source>
        <dbReference type="ARBA" id="ARBA00006484"/>
    </source>
</evidence>
<dbReference type="InterPro" id="IPR036291">
    <property type="entry name" value="NAD(P)-bd_dom_sf"/>
</dbReference>
<reference evidence="3 4" key="1">
    <citation type="submission" date="2014-04" db="EMBL/GenBank/DDBJ databases">
        <authorList>
            <consortium name="DOE Joint Genome Institute"/>
            <person name="Kuo A."/>
            <person name="Kohler A."/>
            <person name="Nagy L.G."/>
            <person name="Floudas D."/>
            <person name="Copeland A."/>
            <person name="Barry K.W."/>
            <person name="Cichocki N."/>
            <person name="Veneault-Fourrey C."/>
            <person name="LaButti K."/>
            <person name="Lindquist E.A."/>
            <person name="Lipzen A."/>
            <person name="Lundell T."/>
            <person name="Morin E."/>
            <person name="Murat C."/>
            <person name="Sun H."/>
            <person name="Tunlid A."/>
            <person name="Henrissat B."/>
            <person name="Grigoriev I.V."/>
            <person name="Hibbett D.S."/>
            <person name="Martin F."/>
            <person name="Nordberg H.P."/>
            <person name="Cantor M.N."/>
            <person name="Hua S.X."/>
        </authorList>
    </citation>
    <scope>NUCLEOTIDE SEQUENCE [LARGE SCALE GENOMIC DNA]</scope>
    <source>
        <strain evidence="3 4">LaAM-08-1</strain>
    </source>
</reference>
<proteinExistence type="inferred from homology"/>
<evidence type="ECO:0000256" key="2">
    <source>
        <dbReference type="ARBA" id="ARBA00023002"/>
    </source>
</evidence>
<dbReference type="SUPFAM" id="SSF51735">
    <property type="entry name" value="NAD(P)-binding Rossmann-fold domains"/>
    <property type="match status" value="1"/>
</dbReference>
<keyword evidence="4" id="KW-1185">Reference proteome</keyword>
<dbReference type="HOGENOM" id="CLU_010194_8_0_1"/>
<dbReference type="InterPro" id="IPR002347">
    <property type="entry name" value="SDR_fam"/>
</dbReference>
<dbReference type="GO" id="GO:0016491">
    <property type="term" value="F:oxidoreductase activity"/>
    <property type="evidence" value="ECO:0007669"/>
    <property type="project" value="UniProtKB-KW"/>
</dbReference>
<sequence>MAVDPDRVLKRVQFTKKNYRDLYPALESAIVDSQVGKNGIVTGASQGIGKVLHQLAFAKNSAKNLVLASRSLAKLEAAKSDILKINDNCNVLVVSVDTTSEMDGQKLEKVVKDNFGHADVLVNNSGQYAGRGNIEELDVKAWWSDFELNVKGTYLTTQSFLRLLPKTSKASVITVGSMTADLIFPGKSSYFVTLENPDVQAVVFHPGAVLTPMLDDSPEARPFALDTPELAGAFAVHLTTERAKNLNGKYASLEARSEDIVSKGLLTEELKGVFSSVG</sequence>
<gene>
    <name evidence="3" type="ORF">K443DRAFT_135370</name>
</gene>
<evidence type="ECO:0000313" key="4">
    <source>
        <dbReference type="Proteomes" id="UP000054477"/>
    </source>
</evidence>
<dbReference type="OrthoDB" id="1933717at2759"/>
<dbReference type="AlphaFoldDB" id="A0A0C9WUB5"/>
<dbReference type="STRING" id="1095629.A0A0C9WUB5"/>